<comment type="similarity">
    <text evidence="1 3">Belongs to the short-chain dehydrogenases/reductases (SDR) family.</text>
</comment>
<reference evidence="4" key="1">
    <citation type="submission" date="2022-10" db="EMBL/GenBank/DDBJ databases">
        <title>Description of Fervidibacillus gen. nov. in the family Fervidibacillaceae fam. nov. with two species, Fervidibacillus albus sp. nov., and Fervidibacillus halotolerans sp. nov., isolated from tidal flat sediments.</title>
        <authorList>
            <person name="Kwon K.K."/>
            <person name="Yang S.-H."/>
        </authorList>
    </citation>
    <scope>NUCLEOTIDE SEQUENCE</scope>
    <source>
        <strain evidence="4">JCM 19140</strain>
    </source>
</reference>
<dbReference type="PROSITE" id="PS00061">
    <property type="entry name" value="ADH_SHORT"/>
    <property type="match status" value="1"/>
</dbReference>
<dbReference type="Pfam" id="PF00106">
    <property type="entry name" value="adh_short"/>
    <property type="match status" value="1"/>
</dbReference>
<dbReference type="PANTHER" id="PTHR42760:SF78">
    <property type="entry name" value="3-OXOACYL-[ACYL-CARRIER-PROTEIN] REDUCTASE [NADH]"/>
    <property type="match status" value="1"/>
</dbReference>
<dbReference type="InterPro" id="IPR036291">
    <property type="entry name" value="NAD(P)-bd_dom_sf"/>
</dbReference>
<dbReference type="CDD" id="cd05233">
    <property type="entry name" value="SDR_c"/>
    <property type="match status" value="1"/>
</dbReference>
<evidence type="ECO:0000313" key="4">
    <source>
        <dbReference type="EMBL" id="MCU9613288.1"/>
    </source>
</evidence>
<evidence type="ECO:0000313" key="5">
    <source>
        <dbReference type="Proteomes" id="UP001209318"/>
    </source>
</evidence>
<dbReference type="InterPro" id="IPR020904">
    <property type="entry name" value="Sc_DH/Rdtase_CS"/>
</dbReference>
<protein>
    <submittedName>
        <fullName evidence="4">SDR family oxidoreductase</fullName>
    </submittedName>
</protein>
<organism evidence="4 5">
    <name type="scientific">Perspicuibacillus lycopersici</name>
    <dbReference type="NCBI Taxonomy" id="1325689"/>
    <lineage>
        <taxon>Bacteria</taxon>
        <taxon>Bacillati</taxon>
        <taxon>Bacillota</taxon>
        <taxon>Bacilli</taxon>
        <taxon>Bacillales</taxon>
        <taxon>Bacillaceae</taxon>
        <taxon>Perspicuibacillus</taxon>
    </lineage>
</organism>
<comment type="caution">
    <text evidence="4">The sequence shown here is derived from an EMBL/GenBank/DDBJ whole genome shotgun (WGS) entry which is preliminary data.</text>
</comment>
<dbReference type="Proteomes" id="UP001209318">
    <property type="component" value="Unassembled WGS sequence"/>
</dbReference>
<dbReference type="InterPro" id="IPR002347">
    <property type="entry name" value="SDR_fam"/>
</dbReference>
<keyword evidence="5" id="KW-1185">Reference proteome</keyword>
<evidence type="ECO:0000256" key="3">
    <source>
        <dbReference type="RuleBase" id="RU000363"/>
    </source>
</evidence>
<keyword evidence="2" id="KW-0560">Oxidoreductase</keyword>
<name>A0AAE3LSZ1_9BACI</name>
<accession>A0AAE3LSZ1</accession>
<dbReference type="RefSeq" id="WP_263072497.1">
    <property type="nucleotide sequence ID" value="NZ_JAOUSF010000002.1"/>
</dbReference>
<gene>
    <name evidence="4" type="ORF">OEV98_06940</name>
</gene>
<dbReference type="AlphaFoldDB" id="A0AAE3LSZ1"/>
<dbReference type="Gene3D" id="3.40.50.720">
    <property type="entry name" value="NAD(P)-binding Rossmann-like Domain"/>
    <property type="match status" value="1"/>
</dbReference>
<evidence type="ECO:0000256" key="1">
    <source>
        <dbReference type="ARBA" id="ARBA00006484"/>
    </source>
</evidence>
<dbReference type="PRINTS" id="PR00081">
    <property type="entry name" value="GDHRDH"/>
</dbReference>
<evidence type="ECO:0000256" key="2">
    <source>
        <dbReference type="ARBA" id="ARBA00023002"/>
    </source>
</evidence>
<dbReference type="FunFam" id="3.40.50.720:FF:000084">
    <property type="entry name" value="Short-chain dehydrogenase reductase"/>
    <property type="match status" value="1"/>
</dbReference>
<dbReference type="GO" id="GO:0008206">
    <property type="term" value="P:bile acid metabolic process"/>
    <property type="evidence" value="ECO:0007669"/>
    <property type="project" value="UniProtKB-ARBA"/>
</dbReference>
<dbReference type="SUPFAM" id="SSF51735">
    <property type="entry name" value="NAD(P)-binding Rossmann-fold domains"/>
    <property type="match status" value="1"/>
</dbReference>
<sequence>MKNTDLSGKVALVTGSSRGLGRHYAHKLASAGADIIIHDIRSDAAAEFGEAPSGEAVAEEIRRLGSEAIFLTADLTDPIQVKELVQTAINHFGKIDILVNNAGGDIGANTPRPNPNDALDIAVEDIESVVSRNLLTTMYMCKFVGKHMQQRQTGKIINIGSGAGHVPTTEGIIYASAKAAISHYTQCLGEQLRPFNVNVNCLAPASTYTGRFLATRSVNNQEGLSRLQQIAQPNDMAEIVLFLASAPSDYLTCETIVCR</sequence>
<proteinExistence type="inferred from homology"/>
<dbReference type="GO" id="GO:0016616">
    <property type="term" value="F:oxidoreductase activity, acting on the CH-OH group of donors, NAD or NADP as acceptor"/>
    <property type="evidence" value="ECO:0007669"/>
    <property type="project" value="TreeGrafter"/>
</dbReference>
<dbReference type="PANTHER" id="PTHR42760">
    <property type="entry name" value="SHORT-CHAIN DEHYDROGENASES/REDUCTASES FAMILY MEMBER"/>
    <property type="match status" value="1"/>
</dbReference>
<dbReference type="EMBL" id="JAOUSF010000002">
    <property type="protein sequence ID" value="MCU9613288.1"/>
    <property type="molecule type" value="Genomic_DNA"/>
</dbReference>
<dbReference type="PRINTS" id="PR00080">
    <property type="entry name" value="SDRFAMILY"/>
</dbReference>